<dbReference type="SUPFAM" id="SSF48576">
    <property type="entry name" value="Terpenoid synthases"/>
    <property type="match status" value="1"/>
</dbReference>
<gene>
    <name evidence="8" type="ORF">JMJ35_009543</name>
</gene>
<sequence>MYNTVLRARWLCTIHQLGRCQWQCPRFYTTPTSSTPSPFGVSEAEVQSAKVYCSNLLQKFDSPSHTLLAFIPPATQNAYLALRAFNIETSRIADVASTAIIRSMRLQFWRDNINAAFALRPPKQPVSILLTHALADLDARTEGKGKMSKTWFMRILSEREKYMDGRPYPTMESLERYAENTYSTLLYLTLQGIPVGSVAADHIASHIGKAAGITAILRGLPLLAFPSPPNHHSNTSSLGGTLDPQRRTAQGSVTLPLDVMVRAGVREEDVFRQGAEAAGLRDAVFEVATRASDHLITARQMLKNIYAGQDVGHAFEYEAEEEHQYRHQHQDQYGRGAAAGGKSAQQREEVEGVFGVFMPAVATELWLNRLQKYDFDVFREELRRREWRLPWRGYWAFRRRMF</sequence>
<proteinExistence type="inferred from homology"/>
<keyword evidence="2" id="KW-0999">Mitochondrion inner membrane</keyword>
<name>A0AA39QSK9_9LECA</name>
<dbReference type="GO" id="GO:0032981">
    <property type="term" value="P:mitochondrial respiratory chain complex I assembly"/>
    <property type="evidence" value="ECO:0007669"/>
    <property type="project" value="TreeGrafter"/>
</dbReference>
<comment type="subcellular location">
    <subcellularLocation>
        <location evidence="1">Mitochondrion inner membrane</location>
    </subcellularLocation>
</comment>
<evidence type="ECO:0008006" key="10">
    <source>
        <dbReference type="Google" id="ProtNLM"/>
    </source>
</evidence>
<organism evidence="8 9">
    <name type="scientific">Cladonia borealis</name>
    <dbReference type="NCBI Taxonomy" id="184061"/>
    <lineage>
        <taxon>Eukaryota</taxon>
        <taxon>Fungi</taxon>
        <taxon>Dikarya</taxon>
        <taxon>Ascomycota</taxon>
        <taxon>Pezizomycotina</taxon>
        <taxon>Lecanoromycetes</taxon>
        <taxon>OSLEUM clade</taxon>
        <taxon>Lecanoromycetidae</taxon>
        <taxon>Lecanorales</taxon>
        <taxon>Lecanorineae</taxon>
        <taxon>Cladoniaceae</taxon>
        <taxon>Cladonia</taxon>
    </lineage>
</organism>
<accession>A0AA39QSK9</accession>
<comment type="similarity">
    <text evidence="6">Belongs to the NDUFAF6 family.</text>
</comment>
<evidence type="ECO:0000256" key="1">
    <source>
        <dbReference type="ARBA" id="ARBA00004273"/>
    </source>
</evidence>
<evidence type="ECO:0000313" key="9">
    <source>
        <dbReference type="Proteomes" id="UP001166286"/>
    </source>
</evidence>
<evidence type="ECO:0000256" key="3">
    <source>
        <dbReference type="ARBA" id="ARBA00022946"/>
    </source>
</evidence>
<keyword evidence="5" id="KW-0472">Membrane</keyword>
<keyword evidence="3" id="KW-0809">Transit peptide</keyword>
<evidence type="ECO:0000313" key="8">
    <source>
        <dbReference type="EMBL" id="KAK0507654.1"/>
    </source>
</evidence>
<evidence type="ECO:0000256" key="5">
    <source>
        <dbReference type="ARBA" id="ARBA00023136"/>
    </source>
</evidence>
<dbReference type="Gene3D" id="1.10.600.10">
    <property type="entry name" value="Farnesyl Diphosphate Synthase"/>
    <property type="match status" value="1"/>
</dbReference>
<dbReference type="Pfam" id="PF00494">
    <property type="entry name" value="SQS_PSY"/>
    <property type="match status" value="2"/>
</dbReference>
<reference evidence="8" key="1">
    <citation type="submission" date="2023-03" db="EMBL/GenBank/DDBJ databases">
        <title>Complete genome of Cladonia borealis.</title>
        <authorList>
            <person name="Park H."/>
        </authorList>
    </citation>
    <scope>NUCLEOTIDE SEQUENCE</scope>
    <source>
        <strain evidence="8">ANT050790</strain>
    </source>
</reference>
<feature type="region of interest" description="Disordered" evidence="7">
    <location>
        <begin position="228"/>
        <end position="249"/>
    </location>
</feature>
<dbReference type="Proteomes" id="UP001166286">
    <property type="component" value="Unassembled WGS sequence"/>
</dbReference>
<protein>
    <recommendedName>
        <fullName evidence="10">Squalene/phytoene synthase</fullName>
    </recommendedName>
</protein>
<dbReference type="InterPro" id="IPR008949">
    <property type="entry name" value="Isoprenoid_synthase_dom_sf"/>
</dbReference>
<dbReference type="AlphaFoldDB" id="A0AA39QSK9"/>
<dbReference type="GO" id="GO:0005743">
    <property type="term" value="C:mitochondrial inner membrane"/>
    <property type="evidence" value="ECO:0007669"/>
    <property type="project" value="UniProtKB-SubCell"/>
</dbReference>
<keyword evidence="9" id="KW-1185">Reference proteome</keyword>
<dbReference type="PANTHER" id="PTHR21181:SF13">
    <property type="entry name" value="NADH DEHYDROGENASE (UBIQUINONE) COMPLEX I, ASSEMBLY FACTOR 6"/>
    <property type="match status" value="1"/>
</dbReference>
<dbReference type="InterPro" id="IPR002060">
    <property type="entry name" value="Squ/phyt_synthse"/>
</dbReference>
<dbReference type="PANTHER" id="PTHR21181">
    <property type="match status" value="1"/>
</dbReference>
<comment type="caution">
    <text evidence="8">The sequence shown here is derived from an EMBL/GenBank/DDBJ whole genome shotgun (WGS) entry which is preliminary data.</text>
</comment>
<evidence type="ECO:0000256" key="2">
    <source>
        <dbReference type="ARBA" id="ARBA00022792"/>
    </source>
</evidence>
<evidence type="ECO:0000256" key="6">
    <source>
        <dbReference type="ARBA" id="ARBA00038273"/>
    </source>
</evidence>
<keyword evidence="4" id="KW-0496">Mitochondrion</keyword>
<dbReference type="EMBL" id="JAFEKC020000022">
    <property type="protein sequence ID" value="KAK0507654.1"/>
    <property type="molecule type" value="Genomic_DNA"/>
</dbReference>
<evidence type="ECO:0000256" key="4">
    <source>
        <dbReference type="ARBA" id="ARBA00023128"/>
    </source>
</evidence>
<evidence type="ECO:0000256" key="7">
    <source>
        <dbReference type="SAM" id="MobiDB-lite"/>
    </source>
</evidence>